<protein>
    <submittedName>
        <fullName evidence="1">Uncharacterized protein</fullName>
    </submittedName>
</protein>
<proteinExistence type="predicted"/>
<dbReference type="EMBL" id="IACM01032532">
    <property type="protein sequence ID" value="LAB23461.1"/>
    <property type="molecule type" value="Transcribed_RNA"/>
</dbReference>
<organism evidence="1">
    <name type="scientific">Micrurus spixii</name>
    <name type="common">Amazon coral snake</name>
    <dbReference type="NCBI Taxonomy" id="129469"/>
    <lineage>
        <taxon>Eukaryota</taxon>
        <taxon>Metazoa</taxon>
        <taxon>Chordata</taxon>
        <taxon>Craniata</taxon>
        <taxon>Vertebrata</taxon>
        <taxon>Euteleostomi</taxon>
        <taxon>Lepidosauria</taxon>
        <taxon>Squamata</taxon>
        <taxon>Bifurcata</taxon>
        <taxon>Unidentata</taxon>
        <taxon>Episquamata</taxon>
        <taxon>Toxicofera</taxon>
        <taxon>Serpentes</taxon>
        <taxon>Colubroidea</taxon>
        <taxon>Elapidae</taxon>
        <taxon>Elapinae</taxon>
        <taxon>Micrurus</taxon>
    </lineage>
</organism>
<accession>A0A2D4LQY0</accession>
<dbReference type="AlphaFoldDB" id="A0A2D4LQY0"/>
<evidence type="ECO:0000313" key="1">
    <source>
        <dbReference type="EMBL" id="LAB23461.1"/>
    </source>
</evidence>
<reference evidence="1" key="1">
    <citation type="submission" date="2017-07" db="EMBL/GenBank/DDBJ databases">
        <authorList>
            <person name="Mikheyev A."/>
            <person name="Grau M."/>
        </authorList>
    </citation>
    <scope>NUCLEOTIDE SEQUENCE</scope>
    <source>
        <tissue evidence="1">Venom_gland</tissue>
    </source>
</reference>
<reference evidence="1" key="2">
    <citation type="submission" date="2017-11" db="EMBL/GenBank/DDBJ databases">
        <title>Coralsnake Venomics: Analyses of Venom Gland Transcriptomes and Proteomes of Six Brazilian Taxa.</title>
        <authorList>
            <person name="Aird S.D."/>
            <person name="Jorge da Silva N."/>
            <person name="Qiu L."/>
            <person name="Villar-Briones A."/>
            <person name="Aparecida-Saddi V."/>
            <person name="Campos-Telles M.P."/>
            <person name="Grau M."/>
            <person name="Mikheyev A.S."/>
        </authorList>
    </citation>
    <scope>NUCLEOTIDE SEQUENCE</scope>
    <source>
        <tissue evidence="1">Venom_gland</tissue>
    </source>
</reference>
<name>A0A2D4LQY0_9SAUR</name>
<sequence>MFLKNFSKMDYSWKIFKSVLQDYKKEALEKNQPFGFAFEFLEMEMQKKEQEMFAEQRDVDKEGEAILNISMTQSVASIRKKGKRVRNLRSVMLLKKRSALQRKIKLVRSRGEGHRRMS</sequence>